<protein>
    <submittedName>
        <fullName evidence="1">Uncharacterized protein</fullName>
    </submittedName>
</protein>
<dbReference type="AlphaFoldDB" id="A0AAJ5BYH7"/>
<dbReference type="KEGG" id="smiz:4412673_00092"/>
<dbReference type="EMBL" id="LT906468">
    <property type="protein sequence ID" value="SNV35895.1"/>
    <property type="molecule type" value="Genomic_DNA"/>
</dbReference>
<name>A0AAJ5BYH7_9SPHI</name>
<dbReference type="Proteomes" id="UP000215355">
    <property type="component" value="Chromosome 1"/>
</dbReference>
<sequence length="127" mass="14252">MAIGLASCSKETLNYAERDTALNLLRANKWFSVVETTKEEGKEPEVDTLVGDDETQYIEFRANNNAYIMLKDANFAPAIPYSMPEKKTLVFDGVTYQIQESLIGSIKKFTGVNVTGTTTRTIVFTRR</sequence>
<proteinExistence type="predicted"/>
<evidence type="ECO:0000313" key="2">
    <source>
        <dbReference type="Proteomes" id="UP000215355"/>
    </source>
</evidence>
<organism evidence="1 2">
    <name type="scientific">Sphingobacterium mizutaii</name>
    <dbReference type="NCBI Taxonomy" id="1010"/>
    <lineage>
        <taxon>Bacteria</taxon>
        <taxon>Pseudomonadati</taxon>
        <taxon>Bacteroidota</taxon>
        <taxon>Sphingobacteriia</taxon>
        <taxon>Sphingobacteriales</taxon>
        <taxon>Sphingobacteriaceae</taxon>
        <taxon>Sphingobacterium</taxon>
    </lineage>
</organism>
<accession>A0AAJ5BYH7</accession>
<evidence type="ECO:0000313" key="1">
    <source>
        <dbReference type="EMBL" id="SNV35895.1"/>
    </source>
</evidence>
<gene>
    <name evidence="1" type="ORF">SAMEA4412673_00092</name>
</gene>
<reference evidence="1 2" key="1">
    <citation type="submission" date="2017-06" db="EMBL/GenBank/DDBJ databases">
        <authorList>
            <consortium name="Pathogen Informatics"/>
        </authorList>
    </citation>
    <scope>NUCLEOTIDE SEQUENCE [LARGE SCALE GENOMIC DNA]</scope>
    <source>
        <strain evidence="1 2">NCTC12149</strain>
    </source>
</reference>